<comment type="caution">
    <text evidence="3">The sequence shown here is derived from an EMBL/GenBank/DDBJ whole genome shotgun (WGS) entry which is preliminary data.</text>
</comment>
<feature type="chain" id="PRO_5032308342" evidence="2">
    <location>
        <begin position="26"/>
        <end position="267"/>
    </location>
</feature>
<dbReference type="RefSeq" id="WP_182547913.1">
    <property type="nucleotide sequence ID" value="NZ_JACGXN010000001.1"/>
</dbReference>
<dbReference type="InterPro" id="IPR019088">
    <property type="entry name" value="CHP02186-rel_TM"/>
</dbReference>
<organism evidence="3 4">
    <name type="scientific">Phyllobacterium myrsinacearum</name>
    <dbReference type="NCBI Taxonomy" id="28101"/>
    <lineage>
        <taxon>Bacteria</taxon>
        <taxon>Pseudomonadati</taxon>
        <taxon>Pseudomonadota</taxon>
        <taxon>Alphaproteobacteria</taxon>
        <taxon>Hyphomicrobiales</taxon>
        <taxon>Phyllobacteriaceae</taxon>
        <taxon>Phyllobacterium</taxon>
    </lineage>
</organism>
<dbReference type="EMBL" id="JACGXN010000001">
    <property type="protein sequence ID" value="MBA8877214.1"/>
    <property type="molecule type" value="Genomic_DNA"/>
</dbReference>
<name>A0A839EI37_9HYPH</name>
<dbReference type="Pfam" id="PF09608">
    <property type="entry name" value="Alph_Pro_TM"/>
    <property type="match status" value="1"/>
</dbReference>
<feature type="signal peptide" evidence="2">
    <location>
        <begin position="1"/>
        <end position="25"/>
    </location>
</feature>
<dbReference type="NCBIfam" id="TIGR02186">
    <property type="entry name" value="alph_Pro_TM"/>
    <property type="match status" value="1"/>
</dbReference>
<reference evidence="3 4" key="1">
    <citation type="submission" date="2020-07" db="EMBL/GenBank/DDBJ databases">
        <title>Genomic Encyclopedia of Type Strains, Phase IV (KMG-V): Genome sequencing to study the core and pangenomes of soil and plant-associated prokaryotes.</title>
        <authorList>
            <person name="Whitman W."/>
        </authorList>
    </citation>
    <scope>NUCLEOTIDE SEQUENCE [LARGE SCALE GENOMIC DNA]</scope>
    <source>
        <strain evidence="3 4">AN3</strain>
    </source>
</reference>
<keyword evidence="2" id="KW-0732">Signal</keyword>
<dbReference type="Proteomes" id="UP000549052">
    <property type="component" value="Unassembled WGS sequence"/>
</dbReference>
<protein>
    <submittedName>
        <fullName evidence="3">Uncharacterized protein (TIGR02186 family)</fullName>
    </submittedName>
</protein>
<keyword evidence="1" id="KW-0812">Transmembrane</keyword>
<evidence type="ECO:0000256" key="1">
    <source>
        <dbReference type="SAM" id="Phobius"/>
    </source>
</evidence>
<evidence type="ECO:0000313" key="3">
    <source>
        <dbReference type="EMBL" id="MBA8877214.1"/>
    </source>
</evidence>
<evidence type="ECO:0000256" key="2">
    <source>
        <dbReference type="SAM" id="SignalP"/>
    </source>
</evidence>
<gene>
    <name evidence="3" type="ORF">FHW16_000896</name>
</gene>
<proteinExistence type="predicted"/>
<sequence>MKPLTALLFLLVIISVLVSPLNAVAQQIPGNKETVEIGLSTDTIAITSGFRGTDLTVFGALDNADPLIQRQGRYDIVVILQGPERNFVVRRKDRFFGVWVNAESVTFQHIPASYSLASTRNLQDIAVPKTFAQLALGVNNIFYEPMPDGFDSSASLREFTKELPRLKLKQNLYSQRPGDVQFLSSTLFRATLSLPANVPVGKHVARAFLFRNGEFLRESSTSLNIVKAGLEYRIYKAAHENSLLYGLFAVFLAVFTGWMGRLMFRKD</sequence>
<accession>A0A839EI37</accession>
<evidence type="ECO:0000313" key="4">
    <source>
        <dbReference type="Proteomes" id="UP000549052"/>
    </source>
</evidence>
<keyword evidence="4" id="KW-1185">Reference proteome</keyword>
<keyword evidence="1" id="KW-0472">Membrane</keyword>
<feature type="transmembrane region" description="Helical" evidence="1">
    <location>
        <begin position="243"/>
        <end position="264"/>
    </location>
</feature>
<dbReference type="AlphaFoldDB" id="A0A839EI37"/>
<keyword evidence="1" id="KW-1133">Transmembrane helix</keyword>